<dbReference type="Proteomes" id="UP000199675">
    <property type="component" value="Unassembled WGS sequence"/>
</dbReference>
<evidence type="ECO:0000313" key="3">
    <source>
        <dbReference type="Proteomes" id="UP000199675"/>
    </source>
</evidence>
<reference evidence="2 3" key="1">
    <citation type="submission" date="2016-10" db="EMBL/GenBank/DDBJ databases">
        <authorList>
            <person name="de Groot N.N."/>
        </authorList>
    </citation>
    <scope>NUCLEOTIDE SEQUENCE [LARGE SCALE GENOMIC DNA]</scope>
    <source>
        <strain evidence="2 3">CGMCC 1.7059</strain>
    </source>
</reference>
<dbReference type="RefSeq" id="WP_281242729.1">
    <property type="nucleotide sequence ID" value="NZ_FNNE01000001.1"/>
</dbReference>
<evidence type="ECO:0000313" key="2">
    <source>
        <dbReference type="EMBL" id="SDW10751.1"/>
    </source>
</evidence>
<keyword evidence="3" id="KW-1185">Reference proteome</keyword>
<feature type="region of interest" description="Disordered" evidence="1">
    <location>
        <begin position="18"/>
        <end position="41"/>
    </location>
</feature>
<organism evidence="2 3">
    <name type="scientific">Marinobacter mobilis</name>
    <dbReference type="NCBI Taxonomy" id="488533"/>
    <lineage>
        <taxon>Bacteria</taxon>
        <taxon>Pseudomonadati</taxon>
        <taxon>Pseudomonadota</taxon>
        <taxon>Gammaproteobacteria</taxon>
        <taxon>Pseudomonadales</taxon>
        <taxon>Marinobacteraceae</taxon>
        <taxon>Marinobacter</taxon>
    </lineage>
</organism>
<evidence type="ECO:0000256" key="1">
    <source>
        <dbReference type="SAM" id="MobiDB-lite"/>
    </source>
</evidence>
<proteinExistence type="predicted"/>
<protein>
    <submittedName>
        <fullName evidence="2">Uncharacterized protein</fullName>
    </submittedName>
</protein>
<feature type="compositionally biased region" description="Basic residues" evidence="1">
    <location>
        <begin position="31"/>
        <end position="41"/>
    </location>
</feature>
<dbReference type="AlphaFoldDB" id="A0A1H2QUD4"/>
<name>A0A1H2QUD4_9GAMM</name>
<sequence length="41" mass="4587">MAKKVSKKVDGLKKEIKARKAKIAKHEGKLKSLKKKLKKAA</sequence>
<accession>A0A1H2QUD4</accession>
<gene>
    <name evidence="2" type="ORF">SAMN04487960_101332</name>
</gene>
<dbReference type="STRING" id="488533.SAMN04487960_101332"/>
<dbReference type="EMBL" id="FNNE01000001">
    <property type="protein sequence ID" value="SDW10751.1"/>
    <property type="molecule type" value="Genomic_DNA"/>
</dbReference>